<organism evidence="2">
    <name type="scientific">freshwater metagenome</name>
    <dbReference type="NCBI Taxonomy" id="449393"/>
    <lineage>
        <taxon>unclassified sequences</taxon>
        <taxon>metagenomes</taxon>
        <taxon>ecological metagenomes</taxon>
    </lineage>
</organism>
<feature type="transmembrane region" description="Helical" evidence="1">
    <location>
        <begin position="12"/>
        <end position="30"/>
    </location>
</feature>
<evidence type="ECO:0000313" key="2">
    <source>
        <dbReference type="EMBL" id="CAB4686686.1"/>
    </source>
</evidence>
<accession>A0A6J6NKI8</accession>
<protein>
    <submittedName>
        <fullName evidence="2">Unannotated protein</fullName>
    </submittedName>
</protein>
<name>A0A6J6NKI8_9ZZZZ</name>
<reference evidence="2" key="1">
    <citation type="submission" date="2020-05" db="EMBL/GenBank/DDBJ databases">
        <authorList>
            <person name="Chiriac C."/>
            <person name="Salcher M."/>
            <person name="Ghai R."/>
            <person name="Kavagutti S V."/>
        </authorList>
    </citation>
    <scope>NUCLEOTIDE SEQUENCE</scope>
</reference>
<keyword evidence="1" id="KW-0472">Membrane</keyword>
<gene>
    <name evidence="2" type="ORF">UFOPK2359_01004</name>
    <name evidence="3" type="ORF">UFOPK3167_01199</name>
</gene>
<sequence>MSFKEARFAKGWIALLATLIGLGIGGYTFVNRAVSTQVYVTNCGIIDYKPTAILKFCADGGVAIAGIEWDSWSAKGATGKGKYQINDCSPNCADGKIYYADVEIELSKVKNLAKKDVLTFISLKAKDGKNLPLSSSPLDAWPLELAG</sequence>
<evidence type="ECO:0000313" key="3">
    <source>
        <dbReference type="EMBL" id="CAB4832740.1"/>
    </source>
</evidence>
<keyword evidence="1" id="KW-1133">Transmembrane helix</keyword>
<dbReference type="EMBL" id="CAFABF010000086">
    <property type="protein sequence ID" value="CAB4832740.1"/>
    <property type="molecule type" value="Genomic_DNA"/>
</dbReference>
<evidence type="ECO:0000256" key="1">
    <source>
        <dbReference type="SAM" id="Phobius"/>
    </source>
</evidence>
<proteinExistence type="predicted"/>
<keyword evidence="1" id="KW-0812">Transmembrane</keyword>
<dbReference type="EMBL" id="CAEZXG010000074">
    <property type="protein sequence ID" value="CAB4686686.1"/>
    <property type="molecule type" value="Genomic_DNA"/>
</dbReference>
<dbReference type="AlphaFoldDB" id="A0A6J6NKI8"/>